<dbReference type="Proteomes" id="UP001164539">
    <property type="component" value="Chromosome 5"/>
</dbReference>
<reference evidence="1 2" key="1">
    <citation type="journal article" date="2023" name="Science">
        <title>Complex scaffold remodeling in plant triterpene biosynthesis.</title>
        <authorList>
            <person name="De La Pena R."/>
            <person name="Hodgson H."/>
            <person name="Liu J.C."/>
            <person name="Stephenson M.J."/>
            <person name="Martin A.C."/>
            <person name="Owen C."/>
            <person name="Harkess A."/>
            <person name="Leebens-Mack J."/>
            <person name="Jimenez L.E."/>
            <person name="Osbourn A."/>
            <person name="Sattely E.S."/>
        </authorList>
    </citation>
    <scope>NUCLEOTIDE SEQUENCE [LARGE SCALE GENOMIC DNA]</scope>
    <source>
        <strain evidence="2">cv. JPN11</strain>
        <tissue evidence="1">Leaf</tissue>
    </source>
</reference>
<evidence type="ECO:0000313" key="2">
    <source>
        <dbReference type="Proteomes" id="UP001164539"/>
    </source>
</evidence>
<sequence length="167" mass="19286">MAIMYALKSSDNEIFEVEQKVIEQSETIKKMIEDGAATGEIPLQVSSKTLAKVLEWCKQRQHKTVENENDDNKGKRKKERDEDDDIKEWENKFSDELKADKDVLFDLLLASNYLDLPALLSFLCQLVADMVAGKMPEEIRRMFNIENDFTPEEEKAITAEHGWAFQP</sequence>
<protein>
    <submittedName>
        <fullName evidence="1">SKP1-like protein</fullName>
    </submittedName>
</protein>
<keyword evidence="2" id="KW-1185">Reference proteome</keyword>
<name>A0ACC1Y5N3_MELAZ</name>
<comment type="caution">
    <text evidence="1">The sequence shown here is derived from an EMBL/GenBank/DDBJ whole genome shotgun (WGS) entry which is preliminary data.</text>
</comment>
<accession>A0ACC1Y5N3</accession>
<evidence type="ECO:0000313" key="1">
    <source>
        <dbReference type="EMBL" id="KAJ4717825.1"/>
    </source>
</evidence>
<proteinExistence type="predicted"/>
<organism evidence="1 2">
    <name type="scientific">Melia azedarach</name>
    <name type="common">Chinaberry tree</name>
    <dbReference type="NCBI Taxonomy" id="155640"/>
    <lineage>
        <taxon>Eukaryota</taxon>
        <taxon>Viridiplantae</taxon>
        <taxon>Streptophyta</taxon>
        <taxon>Embryophyta</taxon>
        <taxon>Tracheophyta</taxon>
        <taxon>Spermatophyta</taxon>
        <taxon>Magnoliopsida</taxon>
        <taxon>eudicotyledons</taxon>
        <taxon>Gunneridae</taxon>
        <taxon>Pentapetalae</taxon>
        <taxon>rosids</taxon>
        <taxon>malvids</taxon>
        <taxon>Sapindales</taxon>
        <taxon>Meliaceae</taxon>
        <taxon>Melia</taxon>
    </lineage>
</organism>
<gene>
    <name evidence="1" type="ORF">OWV82_009593</name>
</gene>
<dbReference type="EMBL" id="CM051398">
    <property type="protein sequence ID" value="KAJ4717825.1"/>
    <property type="molecule type" value="Genomic_DNA"/>
</dbReference>